<reference evidence="3 4" key="1">
    <citation type="submission" date="2019-03" db="EMBL/GenBank/DDBJ databases">
        <title>Genomic Encyclopedia of Type Strains, Phase IV (KMG-IV): sequencing the most valuable type-strain genomes for metagenomic binning, comparative biology and taxonomic classification.</title>
        <authorList>
            <person name="Goeker M."/>
        </authorList>
    </citation>
    <scope>NUCLEOTIDE SEQUENCE [LARGE SCALE GENOMIC DNA]</scope>
    <source>
        <strain evidence="3 4">DSM 22958</strain>
    </source>
</reference>
<dbReference type="PANTHER" id="PTHR44757:SF2">
    <property type="entry name" value="BIOFILM ARCHITECTURE MAINTENANCE PROTEIN MBAA"/>
    <property type="match status" value="1"/>
</dbReference>
<dbReference type="EMBL" id="SLWL01000007">
    <property type="protein sequence ID" value="TCO13096.1"/>
    <property type="molecule type" value="Genomic_DNA"/>
</dbReference>
<sequence>MTTQSRQDIAPPEFASQVAEALLGAVSDAILATDRDGVIRFWNPGATRIFGFAGDEALGRSLDLIIPANLRARHWEGWRHALAQGQSRYGAGDLLSVPAVTADGRRISVEFTIVFMRAPTGEITGVVSVLRDVSARFAELRDLRQRLAARSAETSPAS</sequence>
<feature type="domain" description="PAC" evidence="2">
    <location>
        <begin position="93"/>
        <end position="145"/>
    </location>
</feature>
<name>A0A4R2GTP8_9HYPH</name>
<evidence type="ECO:0000259" key="2">
    <source>
        <dbReference type="PROSITE" id="PS50113"/>
    </source>
</evidence>
<dbReference type="PROSITE" id="PS50113">
    <property type="entry name" value="PAC"/>
    <property type="match status" value="1"/>
</dbReference>
<dbReference type="PANTHER" id="PTHR44757">
    <property type="entry name" value="DIGUANYLATE CYCLASE DGCP"/>
    <property type="match status" value="1"/>
</dbReference>
<dbReference type="Gene3D" id="3.30.450.20">
    <property type="entry name" value="PAS domain"/>
    <property type="match status" value="1"/>
</dbReference>
<dbReference type="PROSITE" id="PS50112">
    <property type="entry name" value="PAS"/>
    <property type="match status" value="1"/>
</dbReference>
<feature type="domain" description="PAS" evidence="1">
    <location>
        <begin position="15"/>
        <end position="67"/>
    </location>
</feature>
<dbReference type="OrthoDB" id="341208at2"/>
<dbReference type="InterPro" id="IPR052155">
    <property type="entry name" value="Biofilm_reg_signaling"/>
</dbReference>
<accession>A0A4R2GTP8</accession>
<protein>
    <submittedName>
        <fullName evidence="3">PAS domain S-box-containing protein</fullName>
    </submittedName>
</protein>
<dbReference type="InterPro" id="IPR000014">
    <property type="entry name" value="PAS"/>
</dbReference>
<dbReference type="Pfam" id="PF08448">
    <property type="entry name" value="PAS_4"/>
    <property type="match status" value="1"/>
</dbReference>
<dbReference type="RefSeq" id="WP_132006847.1">
    <property type="nucleotide sequence ID" value="NZ_JBHUNN010000001.1"/>
</dbReference>
<comment type="caution">
    <text evidence="3">The sequence shown here is derived from an EMBL/GenBank/DDBJ whole genome shotgun (WGS) entry which is preliminary data.</text>
</comment>
<proteinExistence type="predicted"/>
<dbReference type="SMART" id="SM00091">
    <property type="entry name" value="PAS"/>
    <property type="match status" value="1"/>
</dbReference>
<dbReference type="SUPFAM" id="SSF55785">
    <property type="entry name" value="PYP-like sensor domain (PAS domain)"/>
    <property type="match status" value="1"/>
</dbReference>
<evidence type="ECO:0000313" key="4">
    <source>
        <dbReference type="Proteomes" id="UP000294881"/>
    </source>
</evidence>
<evidence type="ECO:0000313" key="3">
    <source>
        <dbReference type="EMBL" id="TCO13096.1"/>
    </source>
</evidence>
<keyword evidence="4" id="KW-1185">Reference proteome</keyword>
<organism evidence="3 4">
    <name type="scientific">Camelimonas lactis</name>
    <dbReference type="NCBI Taxonomy" id="659006"/>
    <lineage>
        <taxon>Bacteria</taxon>
        <taxon>Pseudomonadati</taxon>
        <taxon>Pseudomonadota</taxon>
        <taxon>Alphaproteobacteria</taxon>
        <taxon>Hyphomicrobiales</taxon>
        <taxon>Chelatococcaceae</taxon>
        <taxon>Camelimonas</taxon>
    </lineage>
</organism>
<dbReference type="InterPro" id="IPR013656">
    <property type="entry name" value="PAS_4"/>
</dbReference>
<gene>
    <name evidence="3" type="ORF">EV666_107123</name>
</gene>
<dbReference type="InterPro" id="IPR035965">
    <property type="entry name" value="PAS-like_dom_sf"/>
</dbReference>
<dbReference type="InterPro" id="IPR000700">
    <property type="entry name" value="PAS-assoc_C"/>
</dbReference>
<dbReference type="NCBIfam" id="TIGR00229">
    <property type="entry name" value="sensory_box"/>
    <property type="match status" value="1"/>
</dbReference>
<evidence type="ECO:0000259" key="1">
    <source>
        <dbReference type="PROSITE" id="PS50112"/>
    </source>
</evidence>
<dbReference type="Proteomes" id="UP000294881">
    <property type="component" value="Unassembled WGS sequence"/>
</dbReference>
<dbReference type="CDD" id="cd00130">
    <property type="entry name" value="PAS"/>
    <property type="match status" value="1"/>
</dbReference>
<dbReference type="AlphaFoldDB" id="A0A4R2GTP8"/>